<protein>
    <submittedName>
        <fullName evidence="1">Uncharacterized protein</fullName>
    </submittedName>
</protein>
<reference evidence="2" key="1">
    <citation type="journal article" date="2012" name="Nature">
        <title>A physical, genetic and functional sequence assembly of the barley genome.</title>
        <authorList>
            <consortium name="The International Barley Genome Sequencing Consortium"/>
            <person name="Mayer K.F."/>
            <person name="Waugh R."/>
            <person name="Brown J.W."/>
            <person name="Schulman A."/>
            <person name="Langridge P."/>
            <person name="Platzer M."/>
            <person name="Fincher G.B."/>
            <person name="Muehlbauer G.J."/>
            <person name="Sato K."/>
            <person name="Close T.J."/>
            <person name="Wise R.P."/>
            <person name="Stein N."/>
        </authorList>
    </citation>
    <scope>NUCLEOTIDE SEQUENCE [LARGE SCALE GENOMIC DNA]</scope>
    <source>
        <strain evidence="2">cv. Morex</strain>
    </source>
</reference>
<keyword evidence="2" id="KW-1185">Reference proteome</keyword>
<dbReference type="GeneID" id="123424425"/>
<dbReference type="Gramene" id="HORVU.MOREX.r3.2HG0100690.1">
    <property type="protein sequence ID" value="HORVU.MOREX.r3.2HG0100690.1"/>
    <property type="gene ID" value="HORVU.MOREX.r3.2HG0100690"/>
</dbReference>
<accession>A0A8I7B1Y3</accession>
<evidence type="ECO:0000313" key="1">
    <source>
        <dbReference type="EnsemblPlants" id="HORVU.MOREX.r3.2HG0100690.1"/>
    </source>
</evidence>
<gene>
    <name evidence="1" type="primary">LOC123424425</name>
</gene>
<name>A0A8I7B1Y3_HORVV</name>
<reference evidence="1" key="2">
    <citation type="submission" date="2020-10" db="EMBL/GenBank/DDBJ databases">
        <authorList>
            <person name="Scholz U."/>
            <person name="Mascher M."/>
            <person name="Fiebig A."/>
        </authorList>
    </citation>
    <scope>NUCLEOTIDE SEQUENCE [LARGE SCALE GENOMIC DNA]</scope>
    <source>
        <strain evidence="1">cv. Morex</strain>
    </source>
</reference>
<dbReference type="RefSeq" id="XP_044963975.1">
    <property type="nucleotide sequence ID" value="XM_045108040.1"/>
</dbReference>
<dbReference type="AlphaFoldDB" id="A0A8I7B1Y3"/>
<sequence>MSSTSRIESCGEMKSQKLGAQGERDERLCIDFGFKAQDVMEAAACLDEADRREVEQLGYSAFLNLKLGPISQRKETYLCMKLVDLEEDRIKVQLQNDVIVYIRPDEIHHLLMLPQGPKAPLKYNLQQHEDFAPGLSEACHNSIATLSSSTTSWHNCMSFNLTRSKSTTIVASFLMRG</sequence>
<reference evidence="1" key="3">
    <citation type="submission" date="2022-01" db="UniProtKB">
        <authorList>
            <consortium name="EnsemblPlants"/>
        </authorList>
    </citation>
    <scope>IDENTIFICATION</scope>
    <source>
        <strain evidence="1">subsp. vulgare</strain>
    </source>
</reference>
<evidence type="ECO:0000313" key="2">
    <source>
        <dbReference type="Proteomes" id="UP000011116"/>
    </source>
</evidence>
<proteinExistence type="predicted"/>
<dbReference type="EnsemblPlants" id="HORVU.MOREX.r3.2HG0100690.1">
    <property type="protein sequence ID" value="HORVU.MOREX.r3.2HG0100690.1"/>
    <property type="gene ID" value="HORVU.MOREX.r3.2HG0100690"/>
</dbReference>
<organism evidence="1 2">
    <name type="scientific">Hordeum vulgare subsp. vulgare</name>
    <name type="common">Domesticated barley</name>
    <dbReference type="NCBI Taxonomy" id="112509"/>
    <lineage>
        <taxon>Eukaryota</taxon>
        <taxon>Viridiplantae</taxon>
        <taxon>Streptophyta</taxon>
        <taxon>Embryophyta</taxon>
        <taxon>Tracheophyta</taxon>
        <taxon>Spermatophyta</taxon>
        <taxon>Magnoliopsida</taxon>
        <taxon>Liliopsida</taxon>
        <taxon>Poales</taxon>
        <taxon>Poaceae</taxon>
        <taxon>BOP clade</taxon>
        <taxon>Pooideae</taxon>
        <taxon>Triticodae</taxon>
        <taxon>Triticeae</taxon>
        <taxon>Hordeinae</taxon>
        <taxon>Hordeum</taxon>
    </lineage>
</organism>
<dbReference type="Proteomes" id="UP000011116">
    <property type="component" value="Chromosome 2H"/>
</dbReference>
<dbReference type="Gramene" id="HORVU.MOREX.r2.2HG0083050.1">
    <property type="protein sequence ID" value="HORVU.MOREX.r2.2HG0083050.1"/>
    <property type="gene ID" value="HORVU.MOREX.r2.2HG0083050"/>
</dbReference>
<dbReference type="KEGG" id="hvg:123424425"/>